<feature type="non-terminal residue" evidence="1">
    <location>
        <position position="1"/>
    </location>
</feature>
<dbReference type="EMBL" id="AZMM01013239">
    <property type="protein sequence ID" value="ETJ32296.1"/>
    <property type="molecule type" value="Genomic_DNA"/>
</dbReference>
<comment type="caution">
    <text evidence="1">The sequence shown here is derived from an EMBL/GenBank/DDBJ whole genome shotgun (WGS) entry which is preliminary data.</text>
</comment>
<evidence type="ECO:0000313" key="1">
    <source>
        <dbReference type="EMBL" id="ETJ32296.1"/>
    </source>
</evidence>
<proteinExistence type="predicted"/>
<reference evidence="1" key="1">
    <citation type="submission" date="2013-12" db="EMBL/GenBank/DDBJ databases">
        <title>A Varibaculum cambriense genome reconstructed from a premature infant gut community with otherwise low bacterial novelty that shifts toward anaerobic metabolism during the third week of life.</title>
        <authorList>
            <person name="Brown C.T."/>
            <person name="Sharon I."/>
            <person name="Thomas B.C."/>
            <person name="Castelle C.J."/>
            <person name="Morowitz M.J."/>
            <person name="Banfield J.F."/>
        </authorList>
    </citation>
    <scope>NUCLEOTIDE SEQUENCE</scope>
</reference>
<organism evidence="1">
    <name type="scientific">human gut metagenome</name>
    <dbReference type="NCBI Taxonomy" id="408170"/>
    <lineage>
        <taxon>unclassified sequences</taxon>
        <taxon>metagenomes</taxon>
        <taxon>organismal metagenomes</taxon>
    </lineage>
</organism>
<gene>
    <name evidence="1" type="ORF">Q604_UNBC13239G0001</name>
</gene>
<protein>
    <submittedName>
        <fullName evidence="1">Uncharacterized protein</fullName>
    </submittedName>
</protein>
<sequence>PVAPVKSVVAIEEKIGIDYGSVKEYIEEMETNISLMRGMVKHLTEFKRTREEHKYQIKLIREIGFNIFDGTG</sequence>
<accession>W1XQC3</accession>
<dbReference type="AlphaFoldDB" id="W1XQC3"/>
<name>W1XQC3_9ZZZZ</name>